<evidence type="ECO:0000313" key="8">
    <source>
        <dbReference type="EMBL" id="PAV65804.1"/>
    </source>
</evidence>
<dbReference type="GO" id="GO:0031966">
    <property type="term" value="C:mitochondrial membrane"/>
    <property type="evidence" value="ECO:0007669"/>
    <property type="project" value="UniProtKB-SubCell"/>
</dbReference>
<feature type="region of interest" description="Disordered" evidence="5">
    <location>
        <begin position="15"/>
        <end position="42"/>
    </location>
</feature>
<comment type="subcellular location">
    <subcellularLocation>
        <location evidence="1">Mitochondrion membrane</location>
    </subcellularLocation>
</comment>
<keyword evidence="4 6" id="KW-0472">Membrane</keyword>
<reference evidence="8 9" key="1">
    <citation type="journal article" date="2017" name="Curr. Biol.">
        <title>Genome architecture and evolution of a unichromosomal asexual nematode.</title>
        <authorList>
            <person name="Fradin H."/>
            <person name="Zegar C."/>
            <person name="Gutwein M."/>
            <person name="Lucas J."/>
            <person name="Kovtun M."/>
            <person name="Corcoran D."/>
            <person name="Baugh L.R."/>
            <person name="Kiontke K."/>
            <person name="Gunsalus K."/>
            <person name="Fitch D.H."/>
            <person name="Piano F."/>
        </authorList>
    </citation>
    <scope>NUCLEOTIDE SEQUENCE [LARGE SCALE GENOMIC DNA]</scope>
    <source>
        <strain evidence="8">PF1309</strain>
    </source>
</reference>
<dbReference type="GO" id="GO:0097250">
    <property type="term" value="P:mitochondrial respirasome assembly"/>
    <property type="evidence" value="ECO:0007669"/>
    <property type="project" value="TreeGrafter"/>
</dbReference>
<protein>
    <recommendedName>
        <fullName evidence="7">HIG1 domain-containing protein</fullName>
    </recommendedName>
</protein>
<sequence length="147" mass="15746">MGFFRRAFMTTAGIHDASSTAPSSSSSAHPSTKVGPGMKPGHYTGIPQIPSDIAYHSNKQTGGSTPTGIFSNARSNPFVIAGMGLTVAALLGMLRNSFYGDKMGTQKMMQYRIMAQFFTVTAMVAGVTLFGATYKNEPQKEGEQEHR</sequence>
<feature type="transmembrane region" description="Helical" evidence="6">
    <location>
        <begin position="77"/>
        <end position="94"/>
    </location>
</feature>
<accession>A0A2A2JVV2</accession>
<comment type="caution">
    <text evidence="8">The sequence shown here is derived from an EMBL/GenBank/DDBJ whole genome shotgun (WGS) entry which is preliminary data.</text>
</comment>
<dbReference type="PROSITE" id="PS51503">
    <property type="entry name" value="HIG1"/>
    <property type="match status" value="1"/>
</dbReference>
<dbReference type="PANTHER" id="PTHR12297">
    <property type="entry name" value="HYPOXIA-INDUCBILE GENE 1 HIG1 -RELATED"/>
    <property type="match status" value="1"/>
</dbReference>
<organism evidence="8 9">
    <name type="scientific">Diploscapter pachys</name>
    <dbReference type="NCBI Taxonomy" id="2018661"/>
    <lineage>
        <taxon>Eukaryota</taxon>
        <taxon>Metazoa</taxon>
        <taxon>Ecdysozoa</taxon>
        <taxon>Nematoda</taxon>
        <taxon>Chromadorea</taxon>
        <taxon>Rhabditida</taxon>
        <taxon>Rhabditina</taxon>
        <taxon>Rhabditomorpha</taxon>
        <taxon>Rhabditoidea</taxon>
        <taxon>Rhabditidae</taxon>
        <taxon>Diploscapter</taxon>
    </lineage>
</organism>
<dbReference type="EMBL" id="LIAE01010193">
    <property type="protein sequence ID" value="PAV65804.1"/>
    <property type="molecule type" value="Genomic_DNA"/>
</dbReference>
<evidence type="ECO:0000313" key="9">
    <source>
        <dbReference type="Proteomes" id="UP000218231"/>
    </source>
</evidence>
<keyword evidence="2 6" id="KW-0812">Transmembrane</keyword>
<feature type="transmembrane region" description="Helical" evidence="6">
    <location>
        <begin position="115"/>
        <end position="134"/>
    </location>
</feature>
<dbReference type="STRING" id="2018661.A0A2A2JVV2"/>
<feature type="domain" description="HIG1" evidence="7">
    <location>
        <begin position="48"/>
        <end position="141"/>
    </location>
</feature>
<dbReference type="AlphaFoldDB" id="A0A2A2JVV2"/>
<evidence type="ECO:0000256" key="4">
    <source>
        <dbReference type="ARBA" id="ARBA00023136"/>
    </source>
</evidence>
<evidence type="ECO:0000256" key="2">
    <source>
        <dbReference type="ARBA" id="ARBA00022692"/>
    </source>
</evidence>
<dbReference type="Gene3D" id="6.10.140.1320">
    <property type="match status" value="1"/>
</dbReference>
<dbReference type="OrthoDB" id="6604018at2759"/>
<proteinExistence type="predicted"/>
<evidence type="ECO:0000256" key="3">
    <source>
        <dbReference type="ARBA" id="ARBA00022989"/>
    </source>
</evidence>
<dbReference type="Pfam" id="PF04588">
    <property type="entry name" value="HIG_1_N"/>
    <property type="match status" value="1"/>
</dbReference>
<feature type="compositionally biased region" description="Low complexity" evidence="5">
    <location>
        <begin position="17"/>
        <end position="32"/>
    </location>
</feature>
<evidence type="ECO:0000256" key="5">
    <source>
        <dbReference type="SAM" id="MobiDB-lite"/>
    </source>
</evidence>
<dbReference type="InterPro" id="IPR050355">
    <property type="entry name" value="RCF1"/>
</dbReference>
<keyword evidence="9" id="KW-1185">Reference proteome</keyword>
<gene>
    <name evidence="8" type="ORF">WR25_00975</name>
</gene>
<keyword evidence="3 6" id="KW-1133">Transmembrane helix</keyword>
<name>A0A2A2JVV2_9BILA</name>
<evidence type="ECO:0000256" key="1">
    <source>
        <dbReference type="ARBA" id="ARBA00004325"/>
    </source>
</evidence>
<evidence type="ECO:0000256" key="6">
    <source>
        <dbReference type="SAM" id="Phobius"/>
    </source>
</evidence>
<evidence type="ECO:0000259" key="7">
    <source>
        <dbReference type="PROSITE" id="PS51503"/>
    </source>
</evidence>
<dbReference type="Proteomes" id="UP000218231">
    <property type="component" value="Unassembled WGS sequence"/>
</dbReference>
<dbReference type="PANTHER" id="PTHR12297:SF17">
    <property type="entry name" value="HIG1 DOMAIN-CONTAINING PROTEIN"/>
    <property type="match status" value="1"/>
</dbReference>
<dbReference type="InterPro" id="IPR007667">
    <property type="entry name" value="Hypoxia_induced_domain"/>
</dbReference>